<dbReference type="PROSITE" id="PS51257">
    <property type="entry name" value="PROKAR_LIPOPROTEIN"/>
    <property type="match status" value="1"/>
</dbReference>
<dbReference type="AlphaFoldDB" id="A0A844XRR4"/>
<evidence type="ECO:0000313" key="2">
    <source>
        <dbReference type="EMBL" id="MXO47712.1"/>
    </source>
</evidence>
<evidence type="ECO:0000256" key="1">
    <source>
        <dbReference type="SAM" id="SignalP"/>
    </source>
</evidence>
<proteinExistence type="predicted"/>
<evidence type="ECO:0000313" key="3">
    <source>
        <dbReference type="Proteomes" id="UP000448199"/>
    </source>
</evidence>
<feature type="chain" id="PRO_5032384334" description="Lipoprotein" evidence="1">
    <location>
        <begin position="22"/>
        <end position="172"/>
    </location>
</feature>
<feature type="signal peptide" evidence="1">
    <location>
        <begin position="1"/>
        <end position="21"/>
    </location>
</feature>
<evidence type="ECO:0008006" key="4">
    <source>
        <dbReference type="Google" id="ProtNLM"/>
    </source>
</evidence>
<dbReference type="RefSeq" id="WP_160727267.1">
    <property type="nucleotide sequence ID" value="NZ_WTYC01000002.1"/>
</dbReference>
<sequence length="172" mass="17948">MPRHARTTILSSLAILLGACASTEGNYPSLAIRDAERAEGQFDTGEPARLDVPPVAVDLTGGLDSRLSNLVASAEEAHAEFLEVRPRAERLVSTAAGSSVGSDSWASAQVVLAELDSARSRAAVPLGDLDALYAAARVAAEDTATIDAARDRVIALVGEEDAVLESLRAQIR</sequence>
<dbReference type="Proteomes" id="UP000448199">
    <property type="component" value="Unassembled WGS sequence"/>
</dbReference>
<dbReference type="EMBL" id="WTYC01000002">
    <property type="protein sequence ID" value="MXO47712.1"/>
    <property type="molecule type" value="Genomic_DNA"/>
</dbReference>
<organism evidence="2 3">
    <name type="scientific">Qipengyuania vulgaris</name>
    <dbReference type="NCBI Taxonomy" id="291985"/>
    <lineage>
        <taxon>Bacteria</taxon>
        <taxon>Pseudomonadati</taxon>
        <taxon>Pseudomonadota</taxon>
        <taxon>Alphaproteobacteria</taxon>
        <taxon>Sphingomonadales</taxon>
        <taxon>Erythrobacteraceae</taxon>
        <taxon>Qipengyuania</taxon>
    </lineage>
</organism>
<gene>
    <name evidence="2" type="ORF">GRI69_05540</name>
</gene>
<dbReference type="OrthoDB" id="7505503at2"/>
<keyword evidence="1" id="KW-0732">Signal</keyword>
<accession>A0A844XRR4</accession>
<name>A0A844XRR4_9SPHN</name>
<reference evidence="2 3" key="1">
    <citation type="submission" date="2019-12" db="EMBL/GenBank/DDBJ databases">
        <title>Genomic-based taxomic classification of the family Erythrobacteraceae.</title>
        <authorList>
            <person name="Xu L."/>
        </authorList>
    </citation>
    <scope>NUCLEOTIDE SEQUENCE [LARGE SCALE GENOMIC DNA]</scope>
    <source>
        <strain evidence="2 3">DSM 17792</strain>
    </source>
</reference>
<comment type="caution">
    <text evidence="2">The sequence shown here is derived from an EMBL/GenBank/DDBJ whole genome shotgun (WGS) entry which is preliminary data.</text>
</comment>
<protein>
    <recommendedName>
        <fullName evidence="4">Lipoprotein</fullName>
    </recommendedName>
</protein>
<keyword evidence="3" id="KW-1185">Reference proteome</keyword>